<evidence type="ECO:0000256" key="13">
    <source>
        <dbReference type="SAM" id="MobiDB-lite"/>
    </source>
</evidence>
<evidence type="ECO:0000256" key="7">
    <source>
        <dbReference type="ARBA" id="ARBA00022475"/>
    </source>
</evidence>
<proteinExistence type="inferred from homology"/>
<dbReference type="GO" id="GO:0042910">
    <property type="term" value="F:xenobiotic transmembrane transporter activity"/>
    <property type="evidence" value="ECO:0007669"/>
    <property type="project" value="InterPro"/>
</dbReference>
<keyword evidence="10" id="KW-0406">Ion transport</keyword>
<dbReference type="NCBIfam" id="TIGR00797">
    <property type="entry name" value="matE"/>
    <property type="match status" value="1"/>
</dbReference>
<evidence type="ECO:0000256" key="11">
    <source>
        <dbReference type="ARBA" id="ARBA00023136"/>
    </source>
</evidence>
<comment type="subcellular location">
    <subcellularLocation>
        <location evidence="2">Cell membrane</location>
        <topology evidence="2">Multi-pass membrane protein</topology>
    </subcellularLocation>
</comment>
<evidence type="ECO:0000256" key="10">
    <source>
        <dbReference type="ARBA" id="ARBA00023065"/>
    </source>
</evidence>
<dbReference type="InterPro" id="IPR048279">
    <property type="entry name" value="MdtK-like"/>
</dbReference>
<feature type="transmembrane region" description="Helical" evidence="14">
    <location>
        <begin position="110"/>
        <end position="131"/>
    </location>
</feature>
<feature type="transmembrane region" description="Helical" evidence="14">
    <location>
        <begin position="208"/>
        <end position="230"/>
    </location>
</feature>
<feature type="transmembrane region" description="Helical" evidence="14">
    <location>
        <begin position="75"/>
        <end position="98"/>
    </location>
</feature>
<evidence type="ECO:0000256" key="12">
    <source>
        <dbReference type="ARBA" id="ARBA00031636"/>
    </source>
</evidence>
<evidence type="ECO:0000256" key="8">
    <source>
        <dbReference type="ARBA" id="ARBA00022692"/>
    </source>
</evidence>
<dbReference type="GO" id="GO:0006811">
    <property type="term" value="P:monoatomic ion transport"/>
    <property type="evidence" value="ECO:0007669"/>
    <property type="project" value="UniProtKB-KW"/>
</dbReference>
<feature type="transmembrane region" description="Helical" evidence="14">
    <location>
        <begin position="48"/>
        <end position="69"/>
    </location>
</feature>
<dbReference type="CDD" id="cd13138">
    <property type="entry name" value="MATE_yoeA_like"/>
    <property type="match status" value="1"/>
</dbReference>
<keyword evidence="7" id="KW-1003">Cell membrane</keyword>
<dbReference type="Pfam" id="PF01554">
    <property type="entry name" value="MatE"/>
    <property type="match status" value="2"/>
</dbReference>
<keyword evidence="6" id="KW-0050">Antiport</keyword>
<comment type="similarity">
    <text evidence="3">Belongs to the multi antimicrobial extrusion (MATE) (TC 2.A.66.1) family.</text>
</comment>
<reference evidence="17" key="2">
    <citation type="submission" date="2016-11" db="EMBL/GenBank/DDBJ databases">
        <authorList>
            <person name="Jaros S."/>
            <person name="Januszkiewicz K."/>
            <person name="Wedrychowicz H."/>
        </authorList>
    </citation>
    <scope>NUCLEOTIDE SEQUENCE [LARGE SCALE GENOMIC DNA]</scope>
    <source>
        <strain evidence="17">DSM 4029</strain>
    </source>
</reference>
<keyword evidence="11 14" id="KW-0472">Membrane</keyword>
<organism evidence="16 17">
    <name type="scientific">Bittarella massiliensis</name>
    <name type="common">ex Durand et al. 2017</name>
    <dbReference type="NCBI Taxonomy" id="1720313"/>
    <lineage>
        <taxon>Bacteria</taxon>
        <taxon>Bacillati</taxon>
        <taxon>Bacillota</taxon>
        <taxon>Clostridia</taxon>
        <taxon>Eubacteriales</taxon>
        <taxon>Oscillospiraceae</taxon>
        <taxon>Bittarella (ex Durand et al. 2017)</taxon>
    </lineage>
</organism>
<feature type="transmembrane region" description="Helical" evidence="14">
    <location>
        <begin position="151"/>
        <end position="176"/>
    </location>
</feature>
<gene>
    <name evidence="15" type="ORF">GT747_13695</name>
    <name evidence="16" type="ORF">SAMN05444424_2905</name>
</gene>
<feature type="transmembrane region" description="Helical" evidence="14">
    <location>
        <begin position="435"/>
        <end position="455"/>
    </location>
</feature>
<dbReference type="PANTHER" id="PTHR43298:SF2">
    <property type="entry name" value="FMN_FAD EXPORTER YEEO-RELATED"/>
    <property type="match status" value="1"/>
</dbReference>
<dbReference type="Proteomes" id="UP000184089">
    <property type="component" value="Unassembled WGS sequence"/>
</dbReference>
<feature type="transmembrane region" description="Helical" evidence="14">
    <location>
        <begin position="340"/>
        <end position="366"/>
    </location>
</feature>
<feature type="transmembrane region" description="Helical" evidence="14">
    <location>
        <begin position="183"/>
        <end position="202"/>
    </location>
</feature>
<evidence type="ECO:0000313" key="17">
    <source>
        <dbReference type="Proteomes" id="UP000184089"/>
    </source>
</evidence>
<evidence type="ECO:0000313" key="18">
    <source>
        <dbReference type="Proteomes" id="UP000474718"/>
    </source>
</evidence>
<dbReference type="PANTHER" id="PTHR43298">
    <property type="entry name" value="MULTIDRUG RESISTANCE PROTEIN NORM-RELATED"/>
    <property type="match status" value="1"/>
</dbReference>
<accession>A0AAQ1MFS1</accession>
<evidence type="ECO:0000256" key="3">
    <source>
        <dbReference type="ARBA" id="ARBA00010199"/>
    </source>
</evidence>
<keyword evidence="5" id="KW-0813">Transport</keyword>
<dbReference type="GO" id="GO:0005886">
    <property type="term" value="C:plasma membrane"/>
    <property type="evidence" value="ECO:0007669"/>
    <property type="project" value="UniProtKB-SubCell"/>
</dbReference>
<name>A0AAQ1MFS1_9FIRM</name>
<comment type="caution">
    <text evidence="16">The sequence shown here is derived from an EMBL/GenBank/DDBJ whole genome shotgun (WGS) entry which is preliminary data.</text>
</comment>
<evidence type="ECO:0000313" key="15">
    <source>
        <dbReference type="EMBL" id="MZL70803.1"/>
    </source>
</evidence>
<comment type="function">
    <text evidence="1">Multidrug efflux pump.</text>
</comment>
<evidence type="ECO:0000256" key="2">
    <source>
        <dbReference type="ARBA" id="ARBA00004651"/>
    </source>
</evidence>
<feature type="transmembrane region" description="Helical" evidence="14">
    <location>
        <begin position="408"/>
        <end position="429"/>
    </location>
</feature>
<dbReference type="Proteomes" id="UP000474718">
    <property type="component" value="Unassembled WGS sequence"/>
</dbReference>
<evidence type="ECO:0000256" key="6">
    <source>
        <dbReference type="ARBA" id="ARBA00022449"/>
    </source>
</evidence>
<evidence type="ECO:0000256" key="1">
    <source>
        <dbReference type="ARBA" id="ARBA00003408"/>
    </source>
</evidence>
<evidence type="ECO:0000256" key="14">
    <source>
        <dbReference type="SAM" id="Phobius"/>
    </source>
</evidence>
<keyword evidence="18" id="KW-1185">Reference proteome</keyword>
<feature type="transmembrane region" description="Helical" evidence="14">
    <location>
        <begin position="378"/>
        <end position="396"/>
    </location>
</feature>
<dbReference type="PIRSF" id="PIRSF006603">
    <property type="entry name" value="DinF"/>
    <property type="match status" value="1"/>
</dbReference>
<feature type="region of interest" description="Disordered" evidence="13">
    <location>
        <begin position="1"/>
        <end position="22"/>
    </location>
</feature>
<reference evidence="16" key="1">
    <citation type="submission" date="2016-11" db="EMBL/GenBank/DDBJ databases">
        <authorList>
            <person name="Varghese N."/>
            <person name="Submissions S."/>
        </authorList>
    </citation>
    <scope>NUCLEOTIDE SEQUENCE</scope>
    <source>
        <strain evidence="16">DSM 4029</strain>
    </source>
</reference>
<evidence type="ECO:0000313" key="16">
    <source>
        <dbReference type="EMBL" id="SHG65409.1"/>
    </source>
</evidence>
<sequence length="481" mass="51685">MQLFKRRLGEDPSAHPPYIPGDLTTGPPGKTLFFFMIPILIGNIFQQCYNLADTIIVGQFVGAGALAAVGGAGPIFYMGTIVSSGFSVGVAVVTGQFFGEGRRREIKDIFSTSVLFTVVTSILISILGVLFTPALLCFLNTPEDVFADSVTYLTIIFIGFLFIFLANIGGSLFNALGDSKTPLYCMAAGGLLNIVLNLWFVIGFGWGVFGVALATVIGQVFTCAIGFPLLMRRIARLGDGQTGLRHGFGRFRADLLGLIVKLGASSALQGIVLSVSGLLIQGIINSFGSLYMAAYTSAQKIELFLTLPIYNLHNALANYSAQNIGAKRLDRVKQGYRVSILWSMAFCAVMAVLLFLFGGNLIGIFIKAESDGAVIQVEAQYLQMLCIAYFPMSFMFMSEGLLRGAGDVLAVSFITAGGMLFRMIAAYSFASLLGFYTVAVAYFFSYTSESILAYIRVRSGRWREKVVTGGASPVAEGNDAL</sequence>
<evidence type="ECO:0000256" key="9">
    <source>
        <dbReference type="ARBA" id="ARBA00022989"/>
    </source>
</evidence>
<dbReference type="RefSeq" id="WP_052537688.1">
    <property type="nucleotide sequence ID" value="NZ_FQVY01000007.1"/>
</dbReference>
<dbReference type="InterPro" id="IPR002528">
    <property type="entry name" value="MATE_fam"/>
</dbReference>
<dbReference type="InterPro" id="IPR050222">
    <property type="entry name" value="MATE_MdtK"/>
</dbReference>
<dbReference type="EMBL" id="WWVX01000011">
    <property type="protein sequence ID" value="MZL70803.1"/>
    <property type="molecule type" value="Genomic_DNA"/>
</dbReference>
<dbReference type="EMBL" id="FQVY01000007">
    <property type="protein sequence ID" value="SHG65409.1"/>
    <property type="molecule type" value="Genomic_DNA"/>
</dbReference>
<keyword evidence="9 14" id="KW-1133">Transmembrane helix</keyword>
<dbReference type="GO" id="GO:0015297">
    <property type="term" value="F:antiporter activity"/>
    <property type="evidence" value="ECO:0007669"/>
    <property type="project" value="UniProtKB-KW"/>
</dbReference>
<reference evidence="15 18" key="3">
    <citation type="journal article" date="2019" name="Nat. Med.">
        <title>A library of human gut bacterial isolates paired with longitudinal multiomics data enables mechanistic microbiome research.</title>
        <authorList>
            <person name="Poyet M."/>
            <person name="Groussin M."/>
            <person name="Gibbons S.M."/>
            <person name="Avila-Pacheco J."/>
            <person name="Jiang X."/>
            <person name="Kearney S.M."/>
            <person name="Perrotta A.R."/>
            <person name="Berdy B."/>
            <person name="Zhao S."/>
            <person name="Lieberman T.D."/>
            <person name="Swanson P.K."/>
            <person name="Smith M."/>
            <person name="Roesemann S."/>
            <person name="Alexander J.E."/>
            <person name="Rich S.A."/>
            <person name="Livny J."/>
            <person name="Vlamakis H."/>
            <person name="Clish C."/>
            <person name="Bullock K."/>
            <person name="Deik A."/>
            <person name="Scott J."/>
            <person name="Pierce K.A."/>
            <person name="Xavier R.J."/>
            <person name="Alm E.J."/>
        </authorList>
    </citation>
    <scope>NUCLEOTIDE SEQUENCE [LARGE SCALE GENOMIC DNA]</scope>
    <source>
        <strain evidence="15 18">BIOML-A2</strain>
    </source>
</reference>
<dbReference type="AlphaFoldDB" id="A0AAQ1MFS1"/>
<evidence type="ECO:0000256" key="4">
    <source>
        <dbReference type="ARBA" id="ARBA00020268"/>
    </source>
</evidence>
<protein>
    <recommendedName>
        <fullName evidence="4">Probable multidrug resistance protein NorM</fullName>
    </recommendedName>
    <alternativeName>
        <fullName evidence="12">Multidrug-efflux transporter</fullName>
    </alternativeName>
</protein>
<keyword evidence="8 14" id="KW-0812">Transmembrane</keyword>
<evidence type="ECO:0000256" key="5">
    <source>
        <dbReference type="ARBA" id="ARBA00022448"/>
    </source>
</evidence>